<dbReference type="Pfam" id="PF07729">
    <property type="entry name" value="FCD"/>
    <property type="match status" value="1"/>
</dbReference>
<dbReference type="KEGG" id="kphy:AOZ06_13855"/>
<dbReference type="STRING" id="860235.AOZ06_13855"/>
<dbReference type="PANTHER" id="PTHR43537">
    <property type="entry name" value="TRANSCRIPTIONAL REGULATOR, GNTR FAMILY"/>
    <property type="match status" value="1"/>
</dbReference>
<dbReference type="CDD" id="cd07377">
    <property type="entry name" value="WHTH_GntR"/>
    <property type="match status" value="1"/>
</dbReference>
<keyword evidence="3" id="KW-0804">Transcription</keyword>
<evidence type="ECO:0000256" key="2">
    <source>
        <dbReference type="ARBA" id="ARBA00023125"/>
    </source>
</evidence>
<dbReference type="SUPFAM" id="SSF46785">
    <property type="entry name" value="Winged helix' DNA-binding domain"/>
    <property type="match status" value="1"/>
</dbReference>
<feature type="domain" description="HTH gntR-type" evidence="4">
    <location>
        <begin position="10"/>
        <end position="77"/>
    </location>
</feature>
<dbReference type="PANTHER" id="PTHR43537:SF5">
    <property type="entry name" value="UXU OPERON TRANSCRIPTIONAL REGULATOR"/>
    <property type="match status" value="1"/>
</dbReference>
<proteinExistence type="predicted"/>
<dbReference type="SMART" id="SM00345">
    <property type="entry name" value="HTH_GNTR"/>
    <property type="match status" value="1"/>
</dbReference>
<protein>
    <submittedName>
        <fullName evidence="5">GntR family transcriptional regulator</fullName>
    </submittedName>
</protein>
<dbReference type="InterPro" id="IPR008920">
    <property type="entry name" value="TF_FadR/GntR_C"/>
</dbReference>
<evidence type="ECO:0000256" key="1">
    <source>
        <dbReference type="ARBA" id="ARBA00023015"/>
    </source>
</evidence>
<name>A0A0N9I0Z1_9PSEU</name>
<dbReference type="EMBL" id="CP012752">
    <property type="protein sequence ID" value="ALG07853.1"/>
    <property type="molecule type" value="Genomic_DNA"/>
</dbReference>
<dbReference type="InterPro" id="IPR036390">
    <property type="entry name" value="WH_DNA-bd_sf"/>
</dbReference>
<keyword evidence="2" id="KW-0238">DNA-binding</keyword>
<dbReference type="Proteomes" id="UP000063699">
    <property type="component" value="Chromosome"/>
</dbReference>
<sequence>MQYIGRLDRSLLSEQALGVIRRAIVAGELAPGTPVKDVELATRMGLSRTPVREALARLTDEGLIETKPHSYTRVTQLDSAAVRDAQAVVQSMHGLATRLAVPKTTPRHLDAMRAANLRFAAAVDASALEDAIACDDAFHDVLVQASENRAIAATIRRYTPLLHRAIYLYLGSPLGRDSAPMHERIIAACQAGDPAEAAGLAERNWATLAVLLEKKPLSGR</sequence>
<dbReference type="AlphaFoldDB" id="A0A0N9I0Z1"/>
<evidence type="ECO:0000256" key="3">
    <source>
        <dbReference type="ARBA" id="ARBA00023163"/>
    </source>
</evidence>
<dbReference type="PRINTS" id="PR00035">
    <property type="entry name" value="HTHGNTR"/>
</dbReference>
<dbReference type="SMART" id="SM00895">
    <property type="entry name" value="FCD"/>
    <property type="match status" value="1"/>
</dbReference>
<dbReference type="OrthoDB" id="8680240at2"/>
<dbReference type="InterPro" id="IPR036388">
    <property type="entry name" value="WH-like_DNA-bd_sf"/>
</dbReference>
<dbReference type="RefSeq" id="WP_054289763.1">
    <property type="nucleotide sequence ID" value="NZ_CP012752.1"/>
</dbReference>
<dbReference type="Gene3D" id="1.10.10.10">
    <property type="entry name" value="Winged helix-like DNA-binding domain superfamily/Winged helix DNA-binding domain"/>
    <property type="match status" value="1"/>
</dbReference>
<dbReference type="InterPro" id="IPR011711">
    <property type="entry name" value="GntR_C"/>
</dbReference>
<dbReference type="PROSITE" id="PS50949">
    <property type="entry name" value="HTH_GNTR"/>
    <property type="match status" value="1"/>
</dbReference>
<dbReference type="GO" id="GO:0003700">
    <property type="term" value="F:DNA-binding transcription factor activity"/>
    <property type="evidence" value="ECO:0007669"/>
    <property type="project" value="InterPro"/>
</dbReference>
<keyword evidence="6" id="KW-1185">Reference proteome</keyword>
<dbReference type="SUPFAM" id="SSF48008">
    <property type="entry name" value="GntR ligand-binding domain-like"/>
    <property type="match status" value="1"/>
</dbReference>
<dbReference type="GO" id="GO:0003677">
    <property type="term" value="F:DNA binding"/>
    <property type="evidence" value="ECO:0007669"/>
    <property type="project" value="UniProtKB-KW"/>
</dbReference>
<gene>
    <name evidence="5" type="ORF">AOZ06_13855</name>
</gene>
<accession>A0A0N9I0Z1</accession>
<dbReference type="InterPro" id="IPR000524">
    <property type="entry name" value="Tscrpt_reg_HTH_GntR"/>
</dbReference>
<keyword evidence="1" id="KW-0805">Transcription regulation</keyword>
<evidence type="ECO:0000313" key="5">
    <source>
        <dbReference type="EMBL" id="ALG07853.1"/>
    </source>
</evidence>
<dbReference type="Pfam" id="PF00392">
    <property type="entry name" value="GntR"/>
    <property type="match status" value="1"/>
</dbReference>
<dbReference type="Gene3D" id="1.20.120.530">
    <property type="entry name" value="GntR ligand-binding domain-like"/>
    <property type="match status" value="1"/>
</dbReference>
<evidence type="ECO:0000313" key="6">
    <source>
        <dbReference type="Proteomes" id="UP000063699"/>
    </source>
</evidence>
<evidence type="ECO:0000259" key="4">
    <source>
        <dbReference type="PROSITE" id="PS50949"/>
    </source>
</evidence>
<reference evidence="5 6" key="1">
    <citation type="submission" date="2015-07" db="EMBL/GenBank/DDBJ databases">
        <title>Genome sequencing of Kibdelosporangium phytohabitans.</title>
        <authorList>
            <person name="Qin S."/>
            <person name="Xing K."/>
        </authorList>
    </citation>
    <scope>NUCLEOTIDE SEQUENCE [LARGE SCALE GENOMIC DNA]</scope>
    <source>
        <strain evidence="5 6">KLBMP1111</strain>
    </source>
</reference>
<organism evidence="5 6">
    <name type="scientific">Kibdelosporangium phytohabitans</name>
    <dbReference type="NCBI Taxonomy" id="860235"/>
    <lineage>
        <taxon>Bacteria</taxon>
        <taxon>Bacillati</taxon>
        <taxon>Actinomycetota</taxon>
        <taxon>Actinomycetes</taxon>
        <taxon>Pseudonocardiales</taxon>
        <taxon>Pseudonocardiaceae</taxon>
        <taxon>Kibdelosporangium</taxon>
    </lineage>
</organism>